<proteinExistence type="inferred from homology"/>
<dbReference type="STRING" id="394503.Ccel_0570"/>
<accession>B8I727</accession>
<name>B8I727_RUMCH</name>
<evidence type="ECO:0000256" key="1">
    <source>
        <dbReference type="ARBA" id="ARBA00009108"/>
    </source>
</evidence>
<gene>
    <name evidence="3" type="ordered locus">Ccel_0570</name>
</gene>
<keyword evidence="4" id="KW-1185">Reference proteome</keyword>
<feature type="coiled-coil region" evidence="2">
    <location>
        <begin position="44"/>
        <end position="85"/>
    </location>
</feature>
<dbReference type="InterPro" id="IPR010273">
    <property type="entry name" value="DUF881"/>
</dbReference>
<evidence type="ECO:0000313" key="3">
    <source>
        <dbReference type="EMBL" id="ACL74951.1"/>
    </source>
</evidence>
<dbReference type="PANTHER" id="PTHR37313">
    <property type="entry name" value="UPF0749 PROTEIN RV1825"/>
    <property type="match status" value="1"/>
</dbReference>
<dbReference type="eggNOG" id="COG3879">
    <property type="taxonomic scope" value="Bacteria"/>
</dbReference>
<reference evidence="3 4" key="1">
    <citation type="submission" date="2009-01" db="EMBL/GenBank/DDBJ databases">
        <title>Complete sequence of Clostridium cellulolyticum H10.</title>
        <authorList>
            <consortium name="US DOE Joint Genome Institute"/>
            <person name="Lucas S."/>
            <person name="Copeland A."/>
            <person name="Lapidus A."/>
            <person name="Glavina del Rio T."/>
            <person name="Dalin E."/>
            <person name="Tice H."/>
            <person name="Bruce D."/>
            <person name="Goodwin L."/>
            <person name="Pitluck S."/>
            <person name="Chertkov O."/>
            <person name="Saunders E."/>
            <person name="Brettin T."/>
            <person name="Detter J.C."/>
            <person name="Han C."/>
            <person name="Larimer F."/>
            <person name="Land M."/>
            <person name="Hauser L."/>
            <person name="Kyrpides N."/>
            <person name="Ivanova N."/>
            <person name="Zhou J."/>
            <person name="Richardson P."/>
        </authorList>
    </citation>
    <scope>NUCLEOTIDE SEQUENCE [LARGE SCALE GENOMIC DNA]</scope>
    <source>
        <strain evidence="4">ATCC 35319 / DSM 5812 / JCM 6584 / H10</strain>
    </source>
</reference>
<dbReference type="Gene3D" id="3.30.70.1880">
    <property type="entry name" value="Protein of unknown function DUF881"/>
    <property type="match status" value="1"/>
</dbReference>
<dbReference type="EMBL" id="CP001348">
    <property type="protein sequence ID" value="ACL74951.1"/>
    <property type="molecule type" value="Genomic_DNA"/>
</dbReference>
<comment type="similarity">
    <text evidence="1">Belongs to the UPF0749 family.</text>
</comment>
<keyword evidence="2" id="KW-0175">Coiled coil</keyword>
<sequence precursor="true">MKAKRSSRNISIALVCVILGLALSWQFQSIRNNAKVMTLENQKKDDLVVKILNEQKNNENLRAKLNELQTQLSKFENARGNSDENIKLLSDEIQKLKTVAGLTKVKGKGVIVTFSKDDALSVEDNDLLFVLNELRATDAQALAVNDQRIIDTSEVRGSGGGGYININGRHVLPPYVIKAIVDPDDAVNALNMVGGVFEQIKVFIDVSVQKSDNIEIPPIGEELIKTDKLKIVENNN</sequence>
<protein>
    <recommendedName>
        <fullName evidence="5">Division initiation protein</fullName>
    </recommendedName>
</protein>
<dbReference type="AlphaFoldDB" id="B8I727"/>
<dbReference type="Proteomes" id="UP000001349">
    <property type="component" value="Chromosome"/>
</dbReference>
<evidence type="ECO:0008006" key="5">
    <source>
        <dbReference type="Google" id="ProtNLM"/>
    </source>
</evidence>
<evidence type="ECO:0000256" key="2">
    <source>
        <dbReference type="SAM" id="Coils"/>
    </source>
</evidence>
<organism evidence="3 4">
    <name type="scientific">Ruminiclostridium cellulolyticum (strain ATCC 35319 / DSM 5812 / JCM 6584 / H10)</name>
    <name type="common">Clostridium cellulolyticum</name>
    <dbReference type="NCBI Taxonomy" id="394503"/>
    <lineage>
        <taxon>Bacteria</taxon>
        <taxon>Bacillati</taxon>
        <taxon>Bacillota</taxon>
        <taxon>Clostridia</taxon>
        <taxon>Eubacteriales</taxon>
        <taxon>Oscillospiraceae</taxon>
        <taxon>Ruminiclostridium</taxon>
    </lineage>
</organism>
<dbReference type="OrthoDB" id="9776196at2"/>
<dbReference type="Pfam" id="PF05949">
    <property type="entry name" value="DUF881"/>
    <property type="match status" value="1"/>
</dbReference>
<dbReference type="PANTHER" id="PTHR37313:SF2">
    <property type="entry name" value="UPF0749 PROTEIN YLXX"/>
    <property type="match status" value="1"/>
</dbReference>
<dbReference type="RefSeq" id="WP_015924123.1">
    <property type="nucleotide sequence ID" value="NC_011898.1"/>
</dbReference>
<evidence type="ECO:0000313" key="4">
    <source>
        <dbReference type="Proteomes" id="UP000001349"/>
    </source>
</evidence>
<dbReference type="HOGENOM" id="CLU_040273_4_1_9"/>
<dbReference type="KEGG" id="cce:Ccel_0570"/>